<dbReference type="InterPro" id="IPR003737">
    <property type="entry name" value="GlcNAc_PI_deacetylase-related"/>
</dbReference>
<evidence type="ECO:0000313" key="2">
    <source>
        <dbReference type="EMBL" id="RLV48473.1"/>
    </source>
</evidence>
<dbReference type="EMBL" id="RDBE01000009">
    <property type="protein sequence ID" value="RLV48473.1"/>
    <property type="molecule type" value="Genomic_DNA"/>
</dbReference>
<dbReference type="Pfam" id="PF02585">
    <property type="entry name" value="PIG-L"/>
    <property type="match status" value="1"/>
</dbReference>
<evidence type="ECO:0000256" key="1">
    <source>
        <dbReference type="ARBA" id="ARBA00022833"/>
    </source>
</evidence>
<dbReference type="GO" id="GO:0016811">
    <property type="term" value="F:hydrolase activity, acting on carbon-nitrogen (but not peptide) bonds, in linear amides"/>
    <property type="evidence" value="ECO:0007669"/>
    <property type="project" value="TreeGrafter"/>
</dbReference>
<proteinExistence type="predicted"/>
<organism evidence="2 3">
    <name type="scientific">Nocardioides mangrovicus</name>
    <dbReference type="NCBI Taxonomy" id="2478913"/>
    <lineage>
        <taxon>Bacteria</taxon>
        <taxon>Bacillati</taxon>
        <taxon>Actinomycetota</taxon>
        <taxon>Actinomycetes</taxon>
        <taxon>Propionibacteriales</taxon>
        <taxon>Nocardioidaceae</taxon>
        <taxon>Nocardioides</taxon>
    </lineage>
</organism>
<sequence>MRPRVLTGGTDPGTAVLWDEPVLTTSWPLARDARVLVVGAHPDDETIGAGRLLAAHHGRCDAVVLSAGEACLPDGDRRDLGHQRLAEWRAALSHLGVRPLEAPRWPDGELAAYVAEIEEALRETAADYDVVLAPWRHDPHPDHEAVGRAALAAAPGRVVAYPVWTPFWTTPTQLGERGARLVGLRTPASAHRAWTAAVAEYASQTRPLRPGWAPIVPAELLRRQQEQLLVVDDA</sequence>
<comment type="caution">
    <text evidence="2">The sequence shown here is derived from an EMBL/GenBank/DDBJ whole genome shotgun (WGS) entry which is preliminary data.</text>
</comment>
<evidence type="ECO:0000313" key="3">
    <source>
        <dbReference type="Proteomes" id="UP000281708"/>
    </source>
</evidence>
<dbReference type="SUPFAM" id="SSF102588">
    <property type="entry name" value="LmbE-like"/>
    <property type="match status" value="1"/>
</dbReference>
<dbReference type="Gene3D" id="3.40.50.10320">
    <property type="entry name" value="LmbE-like"/>
    <property type="match status" value="1"/>
</dbReference>
<dbReference type="InterPro" id="IPR024078">
    <property type="entry name" value="LmbE-like_dom_sf"/>
</dbReference>
<reference evidence="2 3" key="1">
    <citation type="submission" date="2018-10" db="EMBL/GenBank/DDBJ databases">
        <title>Marmoricola sp. 4Q3S-7 whole genome shotgun sequence.</title>
        <authorList>
            <person name="Li F."/>
        </authorList>
    </citation>
    <scope>NUCLEOTIDE SEQUENCE [LARGE SCALE GENOMIC DNA]</scope>
    <source>
        <strain evidence="2 3">4Q3S-7</strain>
    </source>
</reference>
<gene>
    <name evidence="2" type="ORF">D9V37_13905</name>
</gene>
<name>A0A3L8P101_9ACTN</name>
<keyword evidence="1" id="KW-0862">Zinc</keyword>
<protein>
    <submittedName>
        <fullName evidence="2">PIG-L family deacetylase</fullName>
    </submittedName>
</protein>
<keyword evidence="3" id="KW-1185">Reference proteome</keyword>
<dbReference type="AlphaFoldDB" id="A0A3L8P101"/>
<dbReference type="GO" id="GO:0016137">
    <property type="term" value="P:glycoside metabolic process"/>
    <property type="evidence" value="ECO:0007669"/>
    <property type="project" value="UniProtKB-ARBA"/>
</dbReference>
<dbReference type="PANTHER" id="PTHR12993:SF29">
    <property type="entry name" value="BLR3841 PROTEIN"/>
    <property type="match status" value="1"/>
</dbReference>
<dbReference type="PANTHER" id="PTHR12993">
    <property type="entry name" value="N-ACETYLGLUCOSAMINYL-PHOSPHATIDYLINOSITOL DE-N-ACETYLASE-RELATED"/>
    <property type="match status" value="1"/>
</dbReference>
<dbReference type="Proteomes" id="UP000281708">
    <property type="component" value="Unassembled WGS sequence"/>
</dbReference>
<accession>A0A3L8P101</accession>